<dbReference type="EMBL" id="JAFCXS010000018">
    <property type="protein sequence ID" value="MBM0749176.1"/>
    <property type="molecule type" value="Genomic_DNA"/>
</dbReference>
<dbReference type="GeneID" id="84692750"/>
<reference evidence="1 2" key="1">
    <citation type="submission" date="2021-01" db="EMBL/GenBank/DDBJ databases">
        <title>Complete genome sequence of Pantoea eucrina OB49, a heavy metal tolerant bacterium with PGPR potential isolated from wheat in Algeria.</title>
        <authorList>
            <person name="Lekired A."/>
            <person name="Ouzari I.H."/>
        </authorList>
    </citation>
    <scope>NUCLEOTIDE SEQUENCE [LARGE SCALE GENOMIC DNA]</scope>
    <source>
        <strain evidence="1 2">OB49</strain>
    </source>
</reference>
<protein>
    <submittedName>
        <fullName evidence="1">Uncharacterized protein</fullName>
    </submittedName>
</protein>
<keyword evidence="2" id="KW-1185">Reference proteome</keyword>
<organism evidence="1 2">
    <name type="scientific">Pantoea eucrina</name>
    <dbReference type="NCBI Taxonomy" id="472693"/>
    <lineage>
        <taxon>Bacteria</taxon>
        <taxon>Pseudomonadati</taxon>
        <taxon>Pseudomonadota</taxon>
        <taxon>Gammaproteobacteria</taxon>
        <taxon>Enterobacterales</taxon>
        <taxon>Erwiniaceae</taxon>
        <taxon>Pantoea</taxon>
    </lineage>
</organism>
<dbReference type="RefSeq" id="WP_039381011.1">
    <property type="nucleotide sequence ID" value="NZ_CP083448.1"/>
</dbReference>
<accession>A0ABS1ZAV6</accession>
<evidence type="ECO:0000313" key="2">
    <source>
        <dbReference type="Proteomes" id="UP000809137"/>
    </source>
</evidence>
<evidence type="ECO:0000313" key="1">
    <source>
        <dbReference type="EMBL" id="MBM0749176.1"/>
    </source>
</evidence>
<sequence length="115" mass="13153">MLKMKFLLPVLILLSAAVWWLMPHYDDEDKAYYIAVFCTLTHDGRDNSPQAMQQIIEGGNSDYALQKIRFQPGLATHLQQVWQDLALPQQQQARQEALRCRQIMSAVMLPGKPVA</sequence>
<gene>
    <name evidence="1" type="ORF">JJB79_17455</name>
</gene>
<comment type="caution">
    <text evidence="1">The sequence shown here is derived from an EMBL/GenBank/DDBJ whole genome shotgun (WGS) entry which is preliminary data.</text>
</comment>
<dbReference type="Proteomes" id="UP000809137">
    <property type="component" value="Unassembled WGS sequence"/>
</dbReference>
<proteinExistence type="predicted"/>
<name>A0ABS1ZAV6_9GAMM</name>